<comment type="caution">
    <text evidence="4">The sequence shown here is derived from an EMBL/GenBank/DDBJ whole genome shotgun (WGS) entry which is preliminary data.</text>
</comment>
<comment type="similarity">
    <text evidence="1">Belongs to the AB hydrolase superfamily.</text>
</comment>
<dbReference type="GO" id="GO:0052689">
    <property type="term" value="F:carboxylic ester hydrolase activity"/>
    <property type="evidence" value="ECO:0007669"/>
    <property type="project" value="UniProtKB-ARBA"/>
</dbReference>
<dbReference type="InterPro" id="IPR050261">
    <property type="entry name" value="FrsA_esterase"/>
</dbReference>
<evidence type="ECO:0000259" key="3">
    <source>
        <dbReference type="Pfam" id="PF12146"/>
    </source>
</evidence>
<proteinExistence type="inferred from homology"/>
<dbReference type="Gene3D" id="3.40.50.1820">
    <property type="entry name" value="alpha/beta hydrolase"/>
    <property type="match status" value="1"/>
</dbReference>
<protein>
    <submittedName>
        <fullName evidence="4">Alpha/beta fold hydrolase</fullName>
    </submittedName>
</protein>
<dbReference type="Proteomes" id="UP000586042">
    <property type="component" value="Unassembled WGS sequence"/>
</dbReference>
<dbReference type="EMBL" id="JABWGN010000009">
    <property type="protein sequence ID" value="NUW34729.1"/>
    <property type="molecule type" value="Genomic_DNA"/>
</dbReference>
<keyword evidence="2 4" id="KW-0378">Hydrolase</keyword>
<dbReference type="PANTHER" id="PTHR22946">
    <property type="entry name" value="DIENELACTONE HYDROLASE DOMAIN-CONTAINING PROTEIN-RELATED"/>
    <property type="match status" value="1"/>
</dbReference>
<evidence type="ECO:0000256" key="2">
    <source>
        <dbReference type="ARBA" id="ARBA00022801"/>
    </source>
</evidence>
<accession>A0A7Y6M5W5</accession>
<dbReference type="RefSeq" id="WP_175592149.1">
    <property type="nucleotide sequence ID" value="NZ_JABWGN010000009.1"/>
</dbReference>
<dbReference type="SUPFAM" id="SSF53474">
    <property type="entry name" value="alpha/beta-Hydrolases"/>
    <property type="match status" value="1"/>
</dbReference>
<evidence type="ECO:0000256" key="1">
    <source>
        <dbReference type="ARBA" id="ARBA00008645"/>
    </source>
</evidence>
<dbReference type="InterPro" id="IPR029058">
    <property type="entry name" value="AB_hydrolase_fold"/>
</dbReference>
<dbReference type="AlphaFoldDB" id="A0A7Y6M5W5"/>
<organism evidence="4 5">
    <name type="scientific">Nonomuraea montanisoli</name>
    <dbReference type="NCBI Taxonomy" id="2741721"/>
    <lineage>
        <taxon>Bacteria</taxon>
        <taxon>Bacillati</taxon>
        <taxon>Actinomycetota</taxon>
        <taxon>Actinomycetes</taxon>
        <taxon>Streptosporangiales</taxon>
        <taxon>Streptosporangiaceae</taxon>
        <taxon>Nonomuraea</taxon>
    </lineage>
</organism>
<gene>
    <name evidence="4" type="ORF">HTZ77_25325</name>
</gene>
<evidence type="ECO:0000313" key="5">
    <source>
        <dbReference type="Proteomes" id="UP000586042"/>
    </source>
</evidence>
<reference evidence="4 5" key="1">
    <citation type="submission" date="2020-06" db="EMBL/GenBank/DDBJ databases">
        <title>Nonomuraea sp. SMC257, a novel actinomycete isolated from soil.</title>
        <authorList>
            <person name="Chanama M."/>
        </authorList>
    </citation>
    <scope>NUCLEOTIDE SEQUENCE [LARGE SCALE GENOMIC DNA]</scope>
    <source>
        <strain evidence="4 5">SMC257</strain>
    </source>
</reference>
<evidence type="ECO:0000313" key="4">
    <source>
        <dbReference type="EMBL" id="NUW34729.1"/>
    </source>
</evidence>
<dbReference type="Pfam" id="PF12146">
    <property type="entry name" value="Hydrolase_4"/>
    <property type="match status" value="1"/>
</dbReference>
<dbReference type="PANTHER" id="PTHR22946:SF9">
    <property type="entry name" value="POLYKETIDE TRANSFERASE AF380"/>
    <property type="match status" value="1"/>
</dbReference>
<feature type="domain" description="Serine aminopeptidase S33" evidence="3">
    <location>
        <begin position="56"/>
        <end position="274"/>
    </location>
</feature>
<keyword evidence="5" id="KW-1185">Reference proteome</keyword>
<sequence length="310" mass="33182">MTSTHPETGVPGSVEREEVRFVGDGSELAAWHYSGTNGACVVMAGGFAVPKEPATDLFARRFHDAGFSVLAFDYRGVGKSGGPHLVLPVRNQLADWDAAIAFAATLPEVDPARIALWAFSMSGGHVIRVAARNPRVAAVIAQTPNVGGPAATRSAASHQKPLAMLRFTGRGIADAVGSLAGRRPLLVPLGGEPGTVAMLTTPDVTDGPRALDPDGRHPDWRQEAAARSALRLVFYQPGRDTSRVRIPLLVLTCDQDQTAPPGPALRAARRAPRAELVRMPGRHYAPFMEMHEQAVEVELSFLRRHLLGHV</sequence>
<dbReference type="InterPro" id="IPR022742">
    <property type="entry name" value="Hydrolase_4"/>
</dbReference>
<name>A0A7Y6M5W5_9ACTN</name>